<keyword evidence="2" id="KW-1185">Reference proteome</keyword>
<evidence type="ECO:0000313" key="1">
    <source>
        <dbReference type="EMBL" id="TWF90347.1"/>
    </source>
</evidence>
<dbReference type="EMBL" id="VIWT01000003">
    <property type="protein sequence ID" value="TWF90347.1"/>
    <property type="molecule type" value="Genomic_DNA"/>
</dbReference>
<protein>
    <submittedName>
        <fullName evidence="1">Uncharacterized protein</fullName>
    </submittedName>
</protein>
<dbReference type="AlphaFoldDB" id="A0A561TTC5"/>
<accession>A0A561TTC5</accession>
<organism evidence="1 2">
    <name type="scientific">Kitasatospora viridis</name>
    <dbReference type="NCBI Taxonomy" id="281105"/>
    <lineage>
        <taxon>Bacteria</taxon>
        <taxon>Bacillati</taxon>
        <taxon>Actinomycetota</taxon>
        <taxon>Actinomycetes</taxon>
        <taxon>Kitasatosporales</taxon>
        <taxon>Streptomycetaceae</taxon>
        <taxon>Kitasatospora</taxon>
    </lineage>
</organism>
<comment type="caution">
    <text evidence="1">The sequence shown here is derived from an EMBL/GenBank/DDBJ whole genome shotgun (WGS) entry which is preliminary data.</text>
</comment>
<reference evidence="1 2" key="1">
    <citation type="submission" date="2019-06" db="EMBL/GenBank/DDBJ databases">
        <title>Sequencing the genomes of 1000 actinobacteria strains.</title>
        <authorList>
            <person name="Klenk H.-P."/>
        </authorList>
    </citation>
    <scope>NUCLEOTIDE SEQUENCE [LARGE SCALE GENOMIC DNA]</scope>
    <source>
        <strain evidence="1 2">DSM 44826</strain>
    </source>
</reference>
<proteinExistence type="predicted"/>
<dbReference type="Proteomes" id="UP000317940">
    <property type="component" value="Unassembled WGS sequence"/>
</dbReference>
<name>A0A561TTC5_9ACTN</name>
<sequence>MDKATGKVLIRKLEQGETAQKTQISWHITF</sequence>
<gene>
    <name evidence="1" type="ORF">FHX73_13391</name>
</gene>
<evidence type="ECO:0000313" key="2">
    <source>
        <dbReference type="Proteomes" id="UP000317940"/>
    </source>
</evidence>